<proteinExistence type="predicted"/>
<dbReference type="AlphaFoldDB" id="A0AAU0MHS6"/>
<protein>
    <submittedName>
        <fullName evidence="2">Uncharacterized protein</fullName>
    </submittedName>
</protein>
<sequence length="156" mass="16187">MILSARNPQSAMLAERLLITRIITSLGLTLLLMLGIAGAGHGESEGAPPVSLAMTALVDPHVDLLSHGPAAASHGAEHEVFSSGLQESSALMGAALCMLGMLCGLVFAVLIRGLWRGRTPPDRGLLLPRVLSLLPASVARPRATVLSLTQLGLSRT</sequence>
<keyword evidence="1" id="KW-1133">Transmembrane helix</keyword>
<feature type="transmembrane region" description="Helical" evidence="1">
    <location>
        <begin position="21"/>
        <end position="40"/>
    </location>
</feature>
<evidence type="ECO:0000256" key="1">
    <source>
        <dbReference type="SAM" id="Phobius"/>
    </source>
</evidence>
<evidence type="ECO:0000313" key="3">
    <source>
        <dbReference type="Proteomes" id="UP001329313"/>
    </source>
</evidence>
<dbReference type="Proteomes" id="UP001329313">
    <property type="component" value="Chromosome"/>
</dbReference>
<evidence type="ECO:0000313" key="2">
    <source>
        <dbReference type="EMBL" id="WOQ69839.1"/>
    </source>
</evidence>
<keyword evidence="1" id="KW-0472">Membrane</keyword>
<feature type="transmembrane region" description="Helical" evidence="1">
    <location>
        <begin position="90"/>
        <end position="115"/>
    </location>
</feature>
<name>A0AAU0MHS6_9MICO</name>
<keyword evidence="1" id="KW-0812">Transmembrane</keyword>
<dbReference type="EMBL" id="CP137080">
    <property type="protein sequence ID" value="WOQ69839.1"/>
    <property type="molecule type" value="Genomic_DNA"/>
</dbReference>
<dbReference type="RefSeq" id="WP_330170933.1">
    <property type="nucleotide sequence ID" value="NZ_CP137080.1"/>
</dbReference>
<accession>A0AAU0MHS6</accession>
<reference evidence="2 3" key="1">
    <citation type="submission" date="2023-10" db="EMBL/GenBank/DDBJ databases">
        <title>Y20.</title>
        <authorList>
            <person name="Zhang G."/>
            <person name="Ding Y."/>
        </authorList>
    </citation>
    <scope>NUCLEOTIDE SEQUENCE [LARGE SCALE GENOMIC DNA]</scope>
    <source>
        <strain evidence="2 3">Y20</strain>
    </source>
</reference>
<keyword evidence="3" id="KW-1185">Reference proteome</keyword>
<gene>
    <name evidence="2" type="ORF">RYJ27_00915</name>
</gene>
<organism evidence="2 3">
    <name type="scientific">Microbacterium limosum</name>
    <dbReference type="NCBI Taxonomy" id="3079935"/>
    <lineage>
        <taxon>Bacteria</taxon>
        <taxon>Bacillati</taxon>
        <taxon>Actinomycetota</taxon>
        <taxon>Actinomycetes</taxon>
        <taxon>Micrococcales</taxon>
        <taxon>Microbacteriaceae</taxon>
        <taxon>Microbacterium</taxon>
    </lineage>
</organism>
<dbReference type="KEGG" id="mliy:RYJ27_00915"/>